<sequence length="122" mass="13899">MCAPLLGLRLRPLPRSGLLVPRTRITVVVVSIPSEQRRQSADHVVQSEGIHRRRPERLPQHSAHRAAELWIIHGPPPRRDWQSGNAPFRYARLLHRVLRVSANNTATNHITRSRDDGVVLIL</sequence>
<dbReference type="Proteomes" id="UP000095287">
    <property type="component" value="Unplaced"/>
</dbReference>
<dbReference type="WBParaSite" id="L893_g26744.t1">
    <property type="protein sequence ID" value="L893_g26744.t1"/>
    <property type="gene ID" value="L893_g26744"/>
</dbReference>
<keyword evidence="1" id="KW-1185">Reference proteome</keyword>
<organism evidence="1 2">
    <name type="scientific">Steinernema glaseri</name>
    <dbReference type="NCBI Taxonomy" id="37863"/>
    <lineage>
        <taxon>Eukaryota</taxon>
        <taxon>Metazoa</taxon>
        <taxon>Ecdysozoa</taxon>
        <taxon>Nematoda</taxon>
        <taxon>Chromadorea</taxon>
        <taxon>Rhabditida</taxon>
        <taxon>Tylenchina</taxon>
        <taxon>Panagrolaimomorpha</taxon>
        <taxon>Strongyloidoidea</taxon>
        <taxon>Steinernematidae</taxon>
        <taxon>Steinernema</taxon>
    </lineage>
</organism>
<protein>
    <submittedName>
        <fullName evidence="2">Secreted protein</fullName>
    </submittedName>
</protein>
<reference evidence="2" key="1">
    <citation type="submission" date="2016-11" db="UniProtKB">
        <authorList>
            <consortium name="WormBaseParasite"/>
        </authorList>
    </citation>
    <scope>IDENTIFICATION</scope>
</reference>
<dbReference type="AlphaFoldDB" id="A0A1I7ZJ89"/>
<name>A0A1I7ZJ89_9BILA</name>
<accession>A0A1I7ZJ89</accession>
<proteinExistence type="predicted"/>
<evidence type="ECO:0000313" key="1">
    <source>
        <dbReference type="Proteomes" id="UP000095287"/>
    </source>
</evidence>
<evidence type="ECO:0000313" key="2">
    <source>
        <dbReference type="WBParaSite" id="L893_g26744.t1"/>
    </source>
</evidence>